<evidence type="ECO:0000313" key="2">
    <source>
        <dbReference type="Proteomes" id="UP000518752"/>
    </source>
</evidence>
<keyword evidence="2" id="KW-1185">Reference proteome</keyword>
<dbReference type="OrthoDB" id="10455129at2759"/>
<reference evidence="1 2" key="1">
    <citation type="journal article" date="2020" name="ISME J.">
        <title>Uncovering the hidden diversity of litter-decomposition mechanisms in mushroom-forming fungi.</title>
        <authorList>
            <person name="Floudas D."/>
            <person name="Bentzer J."/>
            <person name="Ahren D."/>
            <person name="Johansson T."/>
            <person name="Persson P."/>
            <person name="Tunlid A."/>
        </authorList>
    </citation>
    <scope>NUCLEOTIDE SEQUENCE [LARGE SCALE GENOMIC DNA]</scope>
    <source>
        <strain evidence="1 2">CBS 406.79</strain>
    </source>
</reference>
<protein>
    <submittedName>
        <fullName evidence="1">Uncharacterized protein</fullName>
    </submittedName>
</protein>
<sequence>MDEPGNFEDDVDPEDPILRAFFRSELGKQNLDLFSCFLGGVELRAVLHAAMDVPRPVGKSHVFLVQYYLCRYWDEARRGAFPWDMDSWRHERLHLDRGDRADIFAKLPGAEESDVDF</sequence>
<gene>
    <name evidence="1" type="ORF">D9757_000496</name>
</gene>
<accession>A0A8H5I299</accession>
<organism evidence="1 2">
    <name type="scientific">Collybiopsis confluens</name>
    <dbReference type="NCBI Taxonomy" id="2823264"/>
    <lineage>
        <taxon>Eukaryota</taxon>
        <taxon>Fungi</taxon>
        <taxon>Dikarya</taxon>
        <taxon>Basidiomycota</taxon>
        <taxon>Agaricomycotina</taxon>
        <taxon>Agaricomycetes</taxon>
        <taxon>Agaricomycetidae</taxon>
        <taxon>Agaricales</taxon>
        <taxon>Marasmiineae</taxon>
        <taxon>Omphalotaceae</taxon>
        <taxon>Collybiopsis</taxon>
    </lineage>
</organism>
<evidence type="ECO:0000313" key="1">
    <source>
        <dbReference type="EMBL" id="KAF5393480.1"/>
    </source>
</evidence>
<name>A0A8H5I299_9AGAR</name>
<dbReference type="AlphaFoldDB" id="A0A8H5I299"/>
<dbReference type="Proteomes" id="UP000518752">
    <property type="component" value="Unassembled WGS sequence"/>
</dbReference>
<dbReference type="EMBL" id="JAACJN010000002">
    <property type="protein sequence ID" value="KAF5393480.1"/>
    <property type="molecule type" value="Genomic_DNA"/>
</dbReference>
<proteinExistence type="predicted"/>
<comment type="caution">
    <text evidence="1">The sequence shown here is derived from an EMBL/GenBank/DDBJ whole genome shotgun (WGS) entry which is preliminary data.</text>
</comment>